<evidence type="ECO:0000313" key="5">
    <source>
        <dbReference type="Proteomes" id="UP000688947"/>
    </source>
</evidence>
<evidence type="ECO:0000256" key="1">
    <source>
        <dbReference type="ARBA" id="ARBA00022857"/>
    </source>
</evidence>
<evidence type="ECO:0000259" key="3">
    <source>
        <dbReference type="Pfam" id="PF00248"/>
    </source>
</evidence>
<gene>
    <name evidence="4" type="ORF">JG687_00013642</name>
</gene>
<feature type="domain" description="NADP-dependent oxidoreductase" evidence="3">
    <location>
        <begin position="21"/>
        <end position="93"/>
    </location>
</feature>
<name>A0A8T1TYT7_9STRA</name>
<feature type="non-terminal residue" evidence="4">
    <location>
        <position position="101"/>
    </location>
</feature>
<reference evidence="4" key="1">
    <citation type="submission" date="2021-01" db="EMBL/GenBank/DDBJ databases">
        <title>Phytophthora aleatoria, a newly-described species from Pinus radiata is distinct from Phytophthora cactorum isolates based on comparative genomics.</title>
        <authorList>
            <person name="Mcdougal R."/>
            <person name="Panda P."/>
            <person name="Williams N."/>
            <person name="Studholme D.J."/>
        </authorList>
    </citation>
    <scope>NUCLEOTIDE SEQUENCE</scope>
    <source>
        <strain evidence="4">NZFS 3830</strain>
    </source>
</reference>
<dbReference type="PANTHER" id="PTHR43150:SF2">
    <property type="entry name" value="HYPERKINETIC, ISOFORM M"/>
    <property type="match status" value="1"/>
</dbReference>
<dbReference type="InterPro" id="IPR023210">
    <property type="entry name" value="NADP_OxRdtase_dom"/>
</dbReference>
<dbReference type="Pfam" id="PF00248">
    <property type="entry name" value="Aldo_ket_red"/>
    <property type="match status" value="1"/>
</dbReference>
<proteinExistence type="predicted"/>
<dbReference type="Proteomes" id="UP000688947">
    <property type="component" value="Unassembled WGS sequence"/>
</dbReference>
<dbReference type="EMBL" id="JAENGZ010001020">
    <property type="protein sequence ID" value="KAG6951388.1"/>
    <property type="molecule type" value="Genomic_DNA"/>
</dbReference>
<sequence length="101" mass="11110">MATPTKMTYRFLGDSGLLVSKLALGSWMYPDQTHTVDAWFEMMKIAFAQGVNFFDSAENYALGQADVLMGSAINKGVSEGSWSREDLVVTAKIFSGIKGFR</sequence>
<accession>A0A8T1TYT7</accession>
<protein>
    <recommendedName>
        <fullName evidence="3">NADP-dependent oxidoreductase domain-containing protein</fullName>
    </recommendedName>
</protein>
<dbReference type="OrthoDB" id="2310150at2759"/>
<dbReference type="VEuPathDB" id="FungiDB:PC110_g9928"/>
<organism evidence="4 5">
    <name type="scientific">Phytophthora cactorum</name>
    <dbReference type="NCBI Taxonomy" id="29920"/>
    <lineage>
        <taxon>Eukaryota</taxon>
        <taxon>Sar</taxon>
        <taxon>Stramenopiles</taxon>
        <taxon>Oomycota</taxon>
        <taxon>Peronosporomycetes</taxon>
        <taxon>Peronosporales</taxon>
        <taxon>Peronosporaceae</taxon>
        <taxon>Phytophthora</taxon>
    </lineage>
</organism>
<dbReference type="GO" id="GO:0016491">
    <property type="term" value="F:oxidoreductase activity"/>
    <property type="evidence" value="ECO:0007669"/>
    <property type="project" value="UniProtKB-KW"/>
</dbReference>
<dbReference type="AlphaFoldDB" id="A0A8T1TYT7"/>
<comment type="caution">
    <text evidence="4">The sequence shown here is derived from an EMBL/GenBank/DDBJ whole genome shotgun (WGS) entry which is preliminary data.</text>
</comment>
<evidence type="ECO:0000256" key="2">
    <source>
        <dbReference type="ARBA" id="ARBA00023002"/>
    </source>
</evidence>
<dbReference type="InterPro" id="IPR005399">
    <property type="entry name" value="K_chnl_volt-dep_bsu_KCNAB-rel"/>
</dbReference>
<keyword evidence="2" id="KW-0560">Oxidoreductase</keyword>
<keyword evidence="1" id="KW-0521">NADP</keyword>
<dbReference type="PANTHER" id="PTHR43150">
    <property type="entry name" value="HYPERKINETIC, ISOFORM M"/>
    <property type="match status" value="1"/>
</dbReference>
<evidence type="ECO:0000313" key="4">
    <source>
        <dbReference type="EMBL" id="KAG6951388.1"/>
    </source>
</evidence>